<dbReference type="PANTHER" id="PTHR35851">
    <property type="entry name" value="CELL DIVISION PROTEIN FTSQ"/>
    <property type="match status" value="1"/>
</dbReference>
<dbReference type="InterPro" id="IPR005548">
    <property type="entry name" value="Cell_div_FtsQ/DivIB_C"/>
</dbReference>
<dbReference type="AlphaFoldDB" id="A0A1F7WPA7"/>
<evidence type="ECO:0000256" key="2">
    <source>
        <dbReference type="ARBA" id="ARBA00022475"/>
    </source>
</evidence>
<dbReference type="Pfam" id="PF08478">
    <property type="entry name" value="POTRA_1"/>
    <property type="match status" value="1"/>
</dbReference>
<dbReference type="InterPro" id="IPR013685">
    <property type="entry name" value="POTRA_FtsQ_type"/>
</dbReference>
<keyword evidence="6" id="KW-1133">Transmembrane helix</keyword>
<feature type="domain" description="POTRA" evidence="9">
    <location>
        <begin position="48"/>
        <end position="116"/>
    </location>
</feature>
<dbReference type="GO" id="GO:0016020">
    <property type="term" value="C:membrane"/>
    <property type="evidence" value="ECO:0007669"/>
    <property type="project" value="UniProtKB-SubCell"/>
</dbReference>
<evidence type="ECO:0000256" key="4">
    <source>
        <dbReference type="ARBA" id="ARBA00022618"/>
    </source>
</evidence>
<dbReference type="Pfam" id="PF03799">
    <property type="entry name" value="FtsQ_DivIB_C"/>
    <property type="match status" value="1"/>
</dbReference>
<accession>A0A1F7WPA7</accession>
<dbReference type="EMBL" id="MGFH01000138">
    <property type="protein sequence ID" value="OGM04680.1"/>
    <property type="molecule type" value="Genomic_DNA"/>
</dbReference>
<evidence type="ECO:0000256" key="7">
    <source>
        <dbReference type="ARBA" id="ARBA00023136"/>
    </source>
</evidence>
<organism evidence="10 11">
    <name type="scientific">Candidatus Wallbacteria bacterium GWC2_49_35</name>
    <dbReference type="NCBI Taxonomy" id="1817813"/>
    <lineage>
        <taxon>Bacteria</taxon>
        <taxon>Candidatus Walliibacteriota</taxon>
    </lineage>
</organism>
<dbReference type="STRING" id="1817813.A2008_05545"/>
<keyword evidence="2" id="KW-1003">Cell membrane</keyword>
<evidence type="ECO:0000256" key="5">
    <source>
        <dbReference type="ARBA" id="ARBA00022692"/>
    </source>
</evidence>
<evidence type="ECO:0000259" key="9">
    <source>
        <dbReference type="PROSITE" id="PS51779"/>
    </source>
</evidence>
<evidence type="ECO:0000256" key="3">
    <source>
        <dbReference type="ARBA" id="ARBA00022519"/>
    </source>
</evidence>
<dbReference type="Gene3D" id="3.40.50.10960">
    <property type="match status" value="1"/>
</dbReference>
<reference evidence="10 11" key="1">
    <citation type="journal article" date="2016" name="Nat. Commun.">
        <title>Thousands of microbial genomes shed light on interconnected biogeochemical processes in an aquifer system.</title>
        <authorList>
            <person name="Anantharaman K."/>
            <person name="Brown C.T."/>
            <person name="Hug L.A."/>
            <person name="Sharon I."/>
            <person name="Castelle C.J."/>
            <person name="Probst A.J."/>
            <person name="Thomas B.C."/>
            <person name="Singh A."/>
            <person name="Wilkins M.J."/>
            <person name="Karaoz U."/>
            <person name="Brodie E.L."/>
            <person name="Williams K.H."/>
            <person name="Hubbard S.S."/>
            <person name="Banfield J.F."/>
        </authorList>
    </citation>
    <scope>NUCLEOTIDE SEQUENCE [LARGE SCALE GENOMIC DNA]</scope>
</reference>
<keyword evidence="7" id="KW-0472">Membrane</keyword>
<evidence type="ECO:0000313" key="11">
    <source>
        <dbReference type="Proteomes" id="UP000178735"/>
    </source>
</evidence>
<keyword evidence="5" id="KW-0812">Transmembrane</keyword>
<evidence type="ECO:0000256" key="8">
    <source>
        <dbReference type="ARBA" id="ARBA00023306"/>
    </source>
</evidence>
<dbReference type="PANTHER" id="PTHR35851:SF1">
    <property type="entry name" value="CELL DIVISION PROTEIN FTSQ"/>
    <property type="match status" value="1"/>
</dbReference>
<dbReference type="Gene3D" id="3.10.20.310">
    <property type="entry name" value="membrane protein fhac"/>
    <property type="match status" value="1"/>
</dbReference>
<evidence type="ECO:0000256" key="1">
    <source>
        <dbReference type="ARBA" id="ARBA00004370"/>
    </source>
</evidence>
<dbReference type="InterPro" id="IPR034746">
    <property type="entry name" value="POTRA"/>
</dbReference>
<dbReference type="Proteomes" id="UP000178735">
    <property type="component" value="Unassembled WGS sequence"/>
</dbReference>
<comment type="caution">
    <text evidence="10">The sequence shown here is derived from an EMBL/GenBank/DDBJ whole genome shotgun (WGS) entry which is preliminary data.</text>
</comment>
<dbReference type="PROSITE" id="PS51779">
    <property type="entry name" value="POTRA"/>
    <property type="match status" value="1"/>
</dbReference>
<dbReference type="GO" id="GO:0090529">
    <property type="term" value="P:cell septum assembly"/>
    <property type="evidence" value="ECO:0007669"/>
    <property type="project" value="InterPro"/>
</dbReference>
<keyword evidence="4" id="KW-0132">Cell division</keyword>
<sequence length="257" mass="29450">MDLTGRKWINFKKLLRFSRNIFAVVLTAFLFLLAVWEFKYLIFETSYFELKKISIEGNYTIEKEKILALSGFKLSENFLKLNYRAAESRLRAMPKIKEVEIVTEGVGEVLIRISERESVLLVLHERKFYELDAEGYILSASNKNVRVDLPILTGVAMPVTNIGESVQAEIKIKSVINWVVNLAPSFLTNISEICLNGNEIVLITNNGIKIYPGNAVNFKNNFDLLTIVLERFQKDGMKISYVDMRFNNEVVVKPIVN</sequence>
<evidence type="ECO:0000256" key="6">
    <source>
        <dbReference type="ARBA" id="ARBA00022989"/>
    </source>
</evidence>
<gene>
    <name evidence="10" type="ORF">A2008_05545</name>
</gene>
<protein>
    <recommendedName>
        <fullName evidence="9">POTRA domain-containing protein</fullName>
    </recommendedName>
</protein>
<proteinExistence type="predicted"/>
<dbReference type="InterPro" id="IPR026579">
    <property type="entry name" value="FtsQ"/>
</dbReference>
<comment type="subcellular location">
    <subcellularLocation>
        <location evidence="1">Membrane</location>
    </subcellularLocation>
</comment>
<keyword evidence="8" id="KW-0131">Cell cycle</keyword>
<evidence type="ECO:0000313" key="10">
    <source>
        <dbReference type="EMBL" id="OGM04680.1"/>
    </source>
</evidence>
<keyword evidence="3" id="KW-0997">Cell inner membrane</keyword>
<name>A0A1F7WPA7_9BACT</name>